<dbReference type="InterPro" id="IPR000028">
    <property type="entry name" value="Chloroperoxidase"/>
</dbReference>
<dbReference type="GO" id="GO:0004601">
    <property type="term" value="F:peroxidase activity"/>
    <property type="evidence" value="ECO:0007669"/>
    <property type="project" value="UniProtKB-KW"/>
</dbReference>
<keyword evidence="2 10" id="KW-0575">Peroxidase</keyword>
<gene>
    <name evidence="10" type="primary">HTP</name>
</gene>
<accession>A0A1B2IM18</accession>
<keyword evidence="6" id="KW-0408">Iron</keyword>
<evidence type="ECO:0000256" key="5">
    <source>
        <dbReference type="ARBA" id="ARBA00023002"/>
    </source>
</evidence>
<evidence type="ECO:0000259" key="9">
    <source>
        <dbReference type="PROSITE" id="PS51405"/>
    </source>
</evidence>
<evidence type="ECO:0000256" key="2">
    <source>
        <dbReference type="ARBA" id="ARBA00022559"/>
    </source>
</evidence>
<keyword evidence="5" id="KW-0560">Oxidoreductase</keyword>
<evidence type="ECO:0000313" key="10">
    <source>
        <dbReference type="EMBL" id="ANZ54411.1"/>
    </source>
</evidence>
<organism evidence="10">
    <name type="scientific">Leptoxyphium fumago</name>
    <name type="common">Caldariomyces fumago</name>
    <dbReference type="NCBI Taxonomy" id="5474"/>
    <lineage>
        <taxon>Eukaryota</taxon>
        <taxon>Fungi</taxon>
        <taxon>Dikarya</taxon>
        <taxon>Ascomycota</taxon>
        <taxon>Pezizomycotina</taxon>
        <taxon>Dothideomycetes</taxon>
        <taxon>Dothideomycetidae</taxon>
        <taxon>Capnodiales</taxon>
        <taxon>Capnodiaceae</taxon>
        <taxon>Leptoxyphium</taxon>
    </lineage>
</organism>
<dbReference type="EMBL" id="KX289327">
    <property type="protein sequence ID" value="ANZ54411.1"/>
    <property type="molecule type" value="Genomic_DNA"/>
</dbReference>
<keyword evidence="3" id="KW-0349">Heme</keyword>
<feature type="signal peptide" evidence="8">
    <location>
        <begin position="1"/>
        <end position="27"/>
    </location>
</feature>
<dbReference type="GO" id="GO:0046872">
    <property type="term" value="F:metal ion binding"/>
    <property type="evidence" value="ECO:0007669"/>
    <property type="project" value="UniProtKB-KW"/>
</dbReference>
<dbReference type="SUPFAM" id="SSF47571">
    <property type="entry name" value="Cloroperoxidase"/>
    <property type="match status" value="1"/>
</dbReference>
<dbReference type="PANTHER" id="PTHR33577:SF9">
    <property type="entry name" value="PEROXIDASE STCC"/>
    <property type="match status" value="1"/>
</dbReference>
<name>A0A1B2IM18_LEPFU</name>
<feature type="chain" id="PRO_5008539044" evidence="8">
    <location>
        <begin position="28"/>
        <end position="306"/>
    </location>
</feature>
<evidence type="ECO:0000256" key="4">
    <source>
        <dbReference type="ARBA" id="ARBA00022723"/>
    </source>
</evidence>
<dbReference type="AlphaFoldDB" id="A0A1B2IM18"/>
<proteinExistence type="inferred from homology"/>
<sequence>MIPGSSVRELVARLVVIPLIGTIAVDALDVDNLLSGLGPAPAGDPRFTDFQPPGPGDVRSPCPGLNTLANHGFIHHDGRNMTIPHLIDGLAAGLNIGAELTTVLGAVGLLASPNPFGGAFDLDQLDQHNFPIEHDTSLSRQDAYFGDDHSFYGPNWQQVLDHYEGASETSITAASNAKLARVKDSLARNPQVVYSFREFIISYGETAFYLQTMSDPVSGVANLDFVKSLFEEEKLPYELGWRPSSVPITLASLGAMVVELYGVNNEAIPEGGIVVADSYQDALELIVGGVEVLANLTEGISSAFGL</sequence>
<keyword evidence="8" id="KW-0732">Signal</keyword>
<comment type="cofactor">
    <cofactor evidence="1">
        <name>heme b</name>
        <dbReference type="ChEBI" id="CHEBI:60344"/>
    </cofactor>
</comment>
<dbReference type="SMR" id="A0A1B2IM18"/>
<evidence type="ECO:0000256" key="7">
    <source>
        <dbReference type="ARBA" id="ARBA00025795"/>
    </source>
</evidence>
<evidence type="ECO:0000256" key="3">
    <source>
        <dbReference type="ARBA" id="ARBA00022617"/>
    </source>
</evidence>
<feature type="domain" description="Heme haloperoxidase family profile" evidence="9">
    <location>
        <begin position="46"/>
        <end position="255"/>
    </location>
</feature>
<comment type="similarity">
    <text evidence="7">Belongs to the chloroperoxidase family.</text>
</comment>
<evidence type="ECO:0000256" key="8">
    <source>
        <dbReference type="SAM" id="SignalP"/>
    </source>
</evidence>
<dbReference type="Pfam" id="PF01328">
    <property type="entry name" value="Peroxidase_2"/>
    <property type="match status" value="1"/>
</dbReference>
<keyword evidence="4" id="KW-0479">Metal-binding</keyword>
<dbReference type="PANTHER" id="PTHR33577">
    <property type="entry name" value="STERIGMATOCYSTIN BIOSYNTHESIS PEROXIDASE STCC-RELATED"/>
    <property type="match status" value="1"/>
</dbReference>
<evidence type="ECO:0000256" key="1">
    <source>
        <dbReference type="ARBA" id="ARBA00001970"/>
    </source>
</evidence>
<protein>
    <submittedName>
        <fullName evidence="10">Heme-thiolate peroxidase HTP7</fullName>
    </submittedName>
</protein>
<dbReference type="InterPro" id="IPR036851">
    <property type="entry name" value="Chloroperoxidase-like_sf"/>
</dbReference>
<evidence type="ECO:0000256" key="6">
    <source>
        <dbReference type="ARBA" id="ARBA00023004"/>
    </source>
</evidence>
<dbReference type="Gene3D" id="1.10.489.10">
    <property type="entry name" value="Chloroperoxidase-like"/>
    <property type="match status" value="1"/>
</dbReference>
<reference evidence="10" key="1">
    <citation type="journal article" date="2016" name="Genome Announc.">
        <title>Draft Genome Sequence of the Chloroperoxidase-Producing Fungus Caldariomyces fumago Woronichin DSM1256.</title>
        <authorList>
            <person name="Kellner H."/>
            <person name="Pecyna M.J."/>
            <person name="Buchhaupt M."/>
            <person name="Ullrich R."/>
            <person name="Hofrichter M."/>
        </authorList>
    </citation>
    <scope>NUCLEOTIDE SEQUENCE</scope>
</reference>
<dbReference type="PROSITE" id="PS51405">
    <property type="entry name" value="HEME_HALOPEROXIDASE"/>
    <property type="match status" value="1"/>
</dbReference>